<dbReference type="KEGG" id="rei:IE4771_PD00253"/>
<dbReference type="OrthoDB" id="8401344at2"/>
<dbReference type="AlphaFoldDB" id="A0A060I731"/>
<dbReference type="EMBL" id="CP006990">
    <property type="protein sequence ID" value="AIC30808.1"/>
    <property type="molecule type" value="Genomic_DNA"/>
</dbReference>
<dbReference type="HOGENOM" id="CLU_2555883_0_0_5"/>
<dbReference type="RefSeq" id="WP_040141779.1">
    <property type="nucleotide sequence ID" value="NZ_CP006990.1"/>
</dbReference>
<gene>
    <name evidence="1" type="ORF">IE4771_PD00253</name>
</gene>
<accession>A0A060I731</accession>
<reference evidence="1 2" key="1">
    <citation type="submission" date="2013-12" db="EMBL/GenBank/DDBJ databases">
        <title>Complete genome sequence of Rhizobium etli bv. mimosae IE4771.</title>
        <authorList>
            <person name="Bustos P."/>
            <person name="Santamaria R.I."/>
            <person name="Lozano L."/>
            <person name="Ormeno-Orrillo E."/>
            <person name="Rogel M.A."/>
            <person name="Romero D."/>
            <person name="Cevallos M.A."/>
            <person name="Martinez-Romero E."/>
            <person name="Gonzalez V."/>
        </authorList>
    </citation>
    <scope>NUCLEOTIDE SEQUENCE [LARGE SCALE GENOMIC DNA]</scope>
    <source>
        <strain evidence="1 2">IE4771</strain>
        <plasmid evidence="2">Plasmid pRetIE4771d</plasmid>
    </source>
</reference>
<dbReference type="Proteomes" id="UP000027180">
    <property type="component" value="Plasmid pRetIE4771d"/>
</dbReference>
<organism evidence="1 2">
    <name type="scientific">Rhizobium etli bv. mimosae str. IE4771</name>
    <dbReference type="NCBI Taxonomy" id="1432050"/>
    <lineage>
        <taxon>Bacteria</taxon>
        <taxon>Pseudomonadati</taxon>
        <taxon>Pseudomonadota</taxon>
        <taxon>Alphaproteobacteria</taxon>
        <taxon>Hyphomicrobiales</taxon>
        <taxon>Rhizobiaceae</taxon>
        <taxon>Rhizobium/Agrobacterium group</taxon>
        <taxon>Rhizobium</taxon>
    </lineage>
</organism>
<protein>
    <submittedName>
        <fullName evidence="1">Uncharacterized protein</fullName>
    </submittedName>
</protein>
<geneLocation type="plasmid" evidence="1 2">
    <name>pRetIE4771d</name>
</geneLocation>
<evidence type="ECO:0000313" key="1">
    <source>
        <dbReference type="EMBL" id="AIC30808.1"/>
    </source>
</evidence>
<name>A0A060I731_RHIET</name>
<evidence type="ECO:0000313" key="2">
    <source>
        <dbReference type="Proteomes" id="UP000027180"/>
    </source>
</evidence>
<sequence>MAGHDDRYVEITTRLRSMRSFCDFLSQGGTVRVALSDGGPYKDVTAILLERNRQEAEALARTRRQLYPDLADEDVTPPLYSRH</sequence>
<keyword evidence="1" id="KW-0614">Plasmid</keyword>
<proteinExistence type="predicted"/>